<organism evidence="7 8">
    <name type="scientific">Bombardia bombarda</name>
    <dbReference type="NCBI Taxonomy" id="252184"/>
    <lineage>
        <taxon>Eukaryota</taxon>
        <taxon>Fungi</taxon>
        <taxon>Dikarya</taxon>
        <taxon>Ascomycota</taxon>
        <taxon>Pezizomycotina</taxon>
        <taxon>Sordariomycetes</taxon>
        <taxon>Sordariomycetidae</taxon>
        <taxon>Sordariales</taxon>
        <taxon>Lasiosphaeriaceae</taxon>
        <taxon>Bombardia</taxon>
    </lineage>
</organism>
<feature type="region of interest" description="Disordered" evidence="4">
    <location>
        <begin position="361"/>
        <end position="436"/>
    </location>
</feature>
<accession>A0AA39TR53</accession>
<dbReference type="Gene3D" id="3.40.50.300">
    <property type="entry name" value="P-loop containing nucleotide triphosphate hydrolases"/>
    <property type="match status" value="1"/>
</dbReference>
<dbReference type="PANTHER" id="PTHR44019">
    <property type="entry name" value="WD REPEAT-CONTAINING PROTEIN 55"/>
    <property type="match status" value="1"/>
</dbReference>
<dbReference type="PRINTS" id="PR00320">
    <property type="entry name" value="GPROTEINBRPT"/>
</dbReference>
<dbReference type="SMART" id="SM00320">
    <property type="entry name" value="WD40"/>
    <property type="match status" value="11"/>
</dbReference>
<name>A0AA39TR53_9PEZI</name>
<dbReference type="Pfam" id="PF00400">
    <property type="entry name" value="WD40"/>
    <property type="match status" value="8"/>
</dbReference>
<dbReference type="Proteomes" id="UP001174934">
    <property type="component" value="Unassembled WGS sequence"/>
</dbReference>
<feature type="compositionally biased region" description="Polar residues" evidence="4">
    <location>
        <begin position="361"/>
        <end position="371"/>
    </location>
</feature>
<dbReference type="InterPro" id="IPR036322">
    <property type="entry name" value="WD40_repeat_dom_sf"/>
</dbReference>
<feature type="domain" description="Nephrocystin 3-like N-terminal" evidence="6">
    <location>
        <begin position="454"/>
        <end position="622"/>
    </location>
</feature>
<dbReference type="Pfam" id="PF24883">
    <property type="entry name" value="NPHP3_N"/>
    <property type="match status" value="1"/>
</dbReference>
<feature type="region of interest" description="Disordered" evidence="4">
    <location>
        <begin position="1"/>
        <end position="125"/>
    </location>
</feature>
<feature type="compositionally biased region" description="Low complexity" evidence="4">
    <location>
        <begin position="53"/>
        <end position="69"/>
    </location>
</feature>
<keyword evidence="2" id="KW-0677">Repeat</keyword>
<proteinExistence type="predicted"/>
<dbReference type="Gene3D" id="2.130.10.10">
    <property type="entry name" value="YVTN repeat-like/Quinoprotein amine dehydrogenase"/>
    <property type="match status" value="4"/>
</dbReference>
<evidence type="ECO:0000256" key="1">
    <source>
        <dbReference type="ARBA" id="ARBA00022574"/>
    </source>
</evidence>
<dbReference type="InterPro" id="IPR019775">
    <property type="entry name" value="WD40_repeat_CS"/>
</dbReference>
<dbReference type="Pfam" id="PF17100">
    <property type="entry name" value="NACHT_N"/>
    <property type="match status" value="1"/>
</dbReference>
<feature type="repeat" description="WD" evidence="3">
    <location>
        <begin position="1444"/>
        <end position="1477"/>
    </location>
</feature>
<feature type="repeat" description="WD" evidence="3">
    <location>
        <begin position="1247"/>
        <end position="1284"/>
    </location>
</feature>
<dbReference type="PROSITE" id="PS50082">
    <property type="entry name" value="WD_REPEATS_2"/>
    <property type="match status" value="7"/>
</dbReference>
<comment type="caution">
    <text evidence="7">The sequence shown here is derived from an EMBL/GenBank/DDBJ whole genome shotgun (WGS) entry which is preliminary data.</text>
</comment>
<keyword evidence="1 3" id="KW-0853">WD repeat</keyword>
<dbReference type="CDD" id="cd00200">
    <property type="entry name" value="WD40"/>
    <property type="match status" value="1"/>
</dbReference>
<feature type="repeat" description="WD" evidence="3">
    <location>
        <begin position="1353"/>
        <end position="1394"/>
    </location>
</feature>
<evidence type="ECO:0000256" key="3">
    <source>
        <dbReference type="PROSITE-ProRule" id="PRU00221"/>
    </source>
</evidence>
<evidence type="ECO:0000313" key="8">
    <source>
        <dbReference type="Proteomes" id="UP001174934"/>
    </source>
</evidence>
<feature type="compositionally biased region" description="Polar residues" evidence="4">
    <location>
        <begin position="32"/>
        <end position="52"/>
    </location>
</feature>
<dbReference type="InterPro" id="IPR020472">
    <property type="entry name" value="WD40_PAC1"/>
</dbReference>
<evidence type="ECO:0000256" key="4">
    <source>
        <dbReference type="SAM" id="MobiDB-lite"/>
    </source>
</evidence>
<dbReference type="InterPro" id="IPR050505">
    <property type="entry name" value="WDR55/POC1"/>
</dbReference>
<feature type="repeat" description="WD" evidence="3">
    <location>
        <begin position="983"/>
        <end position="1024"/>
    </location>
</feature>
<dbReference type="PROSITE" id="PS50294">
    <property type="entry name" value="WD_REPEATS_REGION"/>
    <property type="match status" value="6"/>
</dbReference>
<dbReference type="InterPro" id="IPR056884">
    <property type="entry name" value="NPHP3-like_N"/>
</dbReference>
<feature type="repeat" description="WD" evidence="3">
    <location>
        <begin position="1500"/>
        <end position="1532"/>
    </location>
</feature>
<keyword evidence="8" id="KW-1185">Reference proteome</keyword>
<dbReference type="InterPro" id="IPR031359">
    <property type="entry name" value="NACHT_N"/>
</dbReference>
<dbReference type="EMBL" id="JAULSR010000011">
    <property type="protein sequence ID" value="KAK0610022.1"/>
    <property type="molecule type" value="Genomic_DNA"/>
</dbReference>
<sequence length="1655" mass="183815">MERMKRTAATIKQGVEQRLRSVEKNNRPKTRSFGSTQGGAPQSPTLADSSARSSIPSNPLQLSSPQPSSVYGHGQINSESSGPHDHLPEATVLAQPSLAPQDPASSECPPDPSPAPINRSGSPNPSPSLLWDMAYDNIKGNQLELMAWYEGILSRFLDQEDASPSEERILSVTKDNDVNINEASKLSRQARMNQVLEAWLTRQATASPLQADWSLFLGLIRAVSNNIPQACLFWVATCFSAQKLFDPSTTLSRTVFANHLSILSRAEWYCRLSELLPGERRSTETTREEKQGLEHALVDLYSTILSYQVSIACHGDGYSHPFSIDTEDLFISNLLQKERALASSVVPEDIQLQLQNLMQSANPARQSTSSCEGDEKTPTTENGEEDAITLLSEPAGKPGASSVESAGGSDASSTVSASEPDASSTHSHAPHEHILPDNRVFEDDLNEWLNKTPQCSKFNDWTLNEDNHLLWVSGTPGSGKSTILTTFIQQQLKQGANQADGKIVHYYLCSHGQPESGNIASVIWHLVEQIYRKQPDLRRYLNRKKELIKRNEFDTPSDIPVISEVLCQMIRDNEFLPTYFVLDSIDQLSNDNNGDGAERSLDTLLALISATTSLSSNVRWLLSIDSASVERRICDNQLHLDLKTNSNALQKAAEKHVASSVEKLIKDASQDSEFQVKVKEILFTKSAGNFLWVDLACRFVQSQETLWNTLHLLEKLPKEVGLLYNHSMLEISNLLYDDSFYCMEVLSVSALARRPLHLRELKDITRLPNEVDLRILLSKQCFMFLKVLRDDTIHFVHESARDFVQTIIQDKMQKKHTEITRDCLAFLSSSLESGNEPSLSSHYAMAHWMNHFSRIRRFDEVNKIVDLVTKFLENHLLQWLDSLISTNRSPQALSQMLTSVNNLEMNPSQLHGANKCLRLVRDAMQLLRFHQSTESPPDLNTRNSLLFYPSSSDTTLPLLKREFPWLDSYPTIAKRTGPELLILEGHDDWVRSCDYSPDGRLIASSSDDGTVRIWDAQTGELQNVLAVSHRWVRRVIFSYGLLATLSDGIIQIWNSATYISQRTPSDVDLPERYYTDIALSPTGTHLAAVLSRCDVVTWKLPSYEERTWETATFTSGNVNGVTFSNDGSLLAVSSGSSNVALLSTDNGEVVRFLTGGEYLREAYSPRFSQDSRYLAVCSVSDDCSFVVWDLNSTTDTPRLFSGHGNVNSISFSPDSSLIASASKEGDEIRIWEVAGDNETPRKAVQVLKGHQRNVLAVAFSPSSLGQYLASTSADKTVRIWDISTNISKDIGGHSALLKSEQADAIQHSAPIAQVALSPDGMIIASGCEKGQILLWDGETGSLRKELGRSKDNDRAHGGQVLSLAFSLDSKSLVSTSAETNVLVWDTLSGKQTHTLPGHEDWVRSAVFSPDGKHVASASDDCKVRLWDLTSTNGSGEDNVVGMSYRGHLDYVYCVAFSPDGRYLASAGDDSKIIVRNLGYRDDMDQAEMKEVLEPCPPSRSLAFSPDGDKIVSSSSGDTVRVWDRRTQKCLRIIECGTESEVYRSIQFDKRYPDYILTNIGARLLSTDPASSGRILPLPPRYYYGIFSNSKNNRYWITWKGHNLILLPKRHCPDSSSAVHVQGHKVVIGSASGTVLLFKFKKDVSPTHDKDGKPII</sequence>
<dbReference type="PANTHER" id="PTHR44019:SF8">
    <property type="entry name" value="POC1 CENTRIOLAR PROTEIN HOMOLOG"/>
    <property type="match status" value="1"/>
</dbReference>
<feature type="repeat" description="WD" evidence="3">
    <location>
        <begin position="1395"/>
        <end position="1430"/>
    </location>
</feature>
<feature type="domain" description="NWD NACHT-NTPase N-terminal" evidence="5">
    <location>
        <begin position="130"/>
        <end position="314"/>
    </location>
</feature>
<evidence type="ECO:0000259" key="6">
    <source>
        <dbReference type="Pfam" id="PF24883"/>
    </source>
</evidence>
<feature type="compositionally biased region" description="Basic and acidic residues" evidence="4">
    <location>
        <begin position="15"/>
        <end position="26"/>
    </location>
</feature>
<evidence type="ECO:0000313" key="7">
    <source>
        <dbReference type="EMBL" id="KAK0610022.1"/>
    </source>
</evidence>
<feature type="compositionally biased region" description="Polar residues" evidence="4">
    <location>
        <begin position="410"/>
        <end position="427"/>
    </location>
</feature>
<gene>
    <name evidence="7" type="ORF">B0T17DRAFT_125085</name>
</gene>
<dbReference type="SUPFAM" id="SSF50978">
    <property type="entry name" value="WD40 repeat-like"/>
    <property type="match status" value="3"/>
</dbReference>
<dbReference type="InterPro" id="IPR015943">
    <property type="entry name" value="WD40/YVTN_repeat-like_dom_sf"/>
</dbReference>
<evidence type="ECO:0000256" key="2">
    <source>
        <dbReference type="ARBA" id="ARBA00022737"/>
    </source>
</evidence>
<dbReference type="InterPro" id="IPR027417">
    <property type="entry name" value="P-loop_NTPase"/>
</dbReference>
<reference evidence="7" key="1">
    <citation type="submission" date="2023-06" db="EMBL/GenBank/DDBJ databases">
        <title>Genome-scale phylogeny and comparative genomics of the fungal order Sordariales.</title>
        <authorList>
            <consortium name="Lawrence Berkeley National Laboratory"/>
            <person name="Hensen N."/>
            <person name="Bonometti L."/>
            <person name="Westerberg I."/>
            <person name="Brannstrom I.O."/>
            <person name="Guillou S."/>
            <person name="Cros-Aarteil S."/>
            <person name="Calhoun S."/>
            <person name="Haridas S."/>
            <person name="Kuo A."/>
            <person name="Mondo S."/>
            <person name="Pangilinan J."/>
            <person name="Riley R."/>
            <person name="LaButti K."/>
            <person name="Andreopoulos B."/>
            <person name="Lipzen A."/>
            <person name="Chen C."/>
            <person name="Yanf M."/>
            <person name="Daum C."/>
            <person name="Ng V."/>
            <person name="Clum A."/>
            <person name="Steindorff A."/>
            <person name="Ohm R."/>
            <person name="Martin F."/>
            <person name="Silar P."/>
            <person name="Natvig D."/>
            <person name="Lalanne C."/>
            <person name="Gautier V."/>
            <person name="Ament-velasquez S.L."/>
            <person name="Kruys A."/>
            <person name="Hutchinson M.I."/>
            <person name="Powell A.J."/>
            <person name="Barry K."/>
            <person name="Miller A.N."/>
            <person name="Grigoriev I.V."/>
            <person name="Debuchy R."/>
            <person name="Gladieux P."/>
            <person name="Thoren M.H."/>
            <person name="Johannesson H."/>
        </authorList>
    </citation>
    <scope>NUCLEOTIDE SEQUENCE</scope>
    <source>
        <strain evidence="7">SMH3391-2</strain>
    </source>
</reference>
<protein>
    <submittedName>
        <fullName evidence="7">WD40-repeat-containing domain protein</fullName>
    </submittedName>
</protein>
<feature type="repeat" description="WD" evidence="3">
    <location>
        <begin position="1304"/>
        <end position="1345"/>
    </location>
</feature>
<dbReference type="SUPFAM" id="SSF52540">
    <property type="entry name" value="P-loop containing nucleoside triphosphate hydrolases"/>
    <property type="match status" value="1"/>
</dbReference>
<dbReference type="InterPro" id="IPR001680">
    <property type="entry name" value="WD40_rpt"/>
</dbReference>
<dbReference type="PROSITE" id="PS00678">
    <property type="entry name" value="WD_REPEATS_1"/>
    <property type="match status" value="3"/>
</dbReference>
<evidence type="ECO:0000259" key="5">
    <source>
        <dbReference type="Pfam" id="PF17100"/>
    </source>
</evidence>